<dbReference type="InterPro" id="IPR004045">
    <property type="entry name" value="Glutathione_S-Trfase_N"/>
</dbReference>
<evidence type="ECO:0000313" key="4">
    <source>
        <dbReference type="Proteomes" id="UP000016933"/>
    </source>
</evidence>
<dbReference type="PROSITE" id="PS50404">
    <property type="entry name" value="GST_NTER"/>
    <property type="match status" value="1"/>
</dbReference>
<dbReference type="EMBL" id="KB446536">
    <property type="protein sequence ID" value="EME47985.1"/>
    <property type="molecule type" value="Genomic_DNA"/>
</dbReference>
<dbReference type="HOGENOM" id="CLU_011226_15_0_1"/>
<sequence>MAETKPKITLHWLDKSRSQRVVWLLEECKGIDYDVKIYKRNPMLAPPELKEVHPLGKSPVITVETAATTQPIVLAETGALTEYLTDYFAQHLVPTRYKAGKENQVGGETEEWLRYRYYMHYAEGSLMTILIVGLVVDQIRNAEGAPFFVKPLTRMIAGRVDSMFLTENYATHFGFLESQIASSPNGGRYLCGEKLTAADIVMSFPLMAAKSRDKIEKSKYPKLFAYVEILENSQGYKDSIKKIEDVSGEKLTSVV</sequence>
<accession>N1Q009</accession>
<dbReference type="Pfam" id="PF14497">
    <property type="entry name" value="GST_C_3"/>
    <property type="match status" value="1"/>
</dbReference>
<dbReference type="SFLD" id="SFLDS00019">
    <property type="entry name" value="Glutathione_Transferase_(cytos"/>
    <property type="match status" value="1"/>
</dbReference>
<proteinExistence type="inferred from homology"/>
<dbReference type="PANTHER" id="PTHR44051:SF9">
    <property type="entry name" value="GLUTATHIONE S-TRANSFERASE 1"/>
    <property type="match status" value="1"/>
</dbReference>
<dbReference type="InterPro" id="IPR004046">
    <property type="entry name" value="GST_C"/>
</dbReference>
<dbReference type="Gene3D" id="3.40.30.10">
    <property type="entry name" value="Glutaredoxin"/>
    <property type="match status" value="1"/>
</dbReference>
<feature type="domain" description="GST N-terminal" evidence="2">
    <location>
        <begin position="6"/>
        <end position="92"/>
    </location>
</feature>
<dbReference type="CDD" id="cd03046">
    <property type="entry name" value="GST_N_GTT1_like"/>
    <property type="match status" value="1"/>
</dbReference>
<dbReference type="OMA" id="DVQMSFP"/>
<comment type="similarity">
    <text evidence="1">Belongs to the GST superfamily.</text>
</comment>
<name>N1Q009_DOTSN</name>
<keyword evidence="4" id="KW-1185">Reference proteome</keyword>
<dbReference type="SFLD" id="SFLDG00358">
    <property type="entry name" value="Main_(cytGST)"/>
    <property type="match status" value="1"/>
</dbReference>
<protein>
    <recommendedName>
        <fullName evidence="2">GST N-terminal domain-containing protein</fullName>
    </recommendedName>
</protein>
<organism evidence="3 4">
    <name type="scientific">Dothistroma septosporum (strain NZE10 / CBS 128990)</name>
    <name type="common">Red band needle blight fungus</name>
    <name type="synonym">Mycosphaerella pini</name>
    <dbReference type="NCBI Taxonomy" id="675120"/>
    <lineage>
        <taxon>Eukaryota</taxon>
        <taxon>Fungi</taxon>
        <taxon>Dikarya</taxon>
        <taxon>Ascomycota</taxon>
        <taxon>Pezizomycotina</taxon>
        <taxon>Dothideomycetes</taxon>
        <taxon>Dothideomycetidae</taxon>
        <taxon>Mycosphaerellales</taxon>
        <taxon>Mycosphaerellaceae</taxon>
        <taxon>Dothistroma</taxon>
    </lineage>
</organism>
<gene>
    <name evidence="3" type="ORF">DOTSEDRAFT_69802</name>
</gene>
<dbReference type="InterPro" id="IPR040079">
    <property type="entry name" value="Glutathione_S-Trfase"/>
</dbReference>
<evidence type="ECO:0000313" key="3">
    <source>
        <dbReference type="EMBL" id="EME47985.1"/>
    </source>
</evidence>
<reference evidence="3 4" key="2">
    <citation type="journal article" date="2012" name="PLoS Pathog.">
        <title>Diverse lifestyles and strategies of plant pathogenesis encoded in the genomes of eighteen Dothideomycetes fungi.</title>
        <authorList>
            <person name="Ohm R.A."/>
            <person name="Feau N."/>
            <person name="Henrissat B."/>
            <person name="Schoch C.L."/>
            <person name="Horwitz B.A."/>
            <person name="Barry K.W."/>
            <person name="Condon B.J."/>
            <person name="Copeland A.C."/>
            <person name="Dhillon B."/>
            <person name="Glaser F."/>
            <person name="Hesse C.N."/>
            <person name="Kosti I."/>
            <person name="LaButti K."/>
            <person name="Lindquist E.A."/>
            <person name="Lucas S."/>
            <person name="Salamov A.A."/>
            <person name="Bradshaw R.E."/>
            <person name="Ciuffetti L."/>
            <person name="Hamelin R.C."/>
            <person name="Kema G.H.J."/>
            <person name="Lawrence C."/>
            <person name="Scott J.A."/>
            <person name="Spatafora J.W."/>
            <person name="Turgeon B.G."/>
            <person name="de Wit P.J.G.M."/>
            <person name="Zhong S."/>
            <person name="Goodwin S.B."/>
            <person name="Grigoriev I.V."/>
        </authorList>
    </citation>
    <scope>NUCLEOTIDE SEQUENCE [LARGE SCALE GENOMIC DNA]</scope>
    <source>
        <strain evidence="4">NZE10 / CBS 128990</strain>
    </source>
</reference>
<evidence type="ECO:0000259" key="2">
    <source>
        <dbReference type="PROSITE" id="PS50404"/>
    </source>
</evidence>
<reference evidence="4" key="1">
    <citation type="journal article" date="2012" name="PLoS Genet.">
        <title>The genomes of the fungal plant pathogens Cladosporium fulvum and Dothistroma septosporum reveal adaptation to different hosts and lifestyles but also signatures of common ancestry.</title>
        <authorList>
            <person name="de Wit P.J.G.M."/>
            <person name="van der Burgt A."/>
            <person name="Oekmen B."/>
            <person name="Stergiopoulos I."/>
            <person name="Abd-Elsalam K.A."/>
            <person name="Aerts A.L."/>
            <person name="Bahkali A.H."/>
            <person name="Beenen H.G."/>
            <person name="Chettri P."/>
            <person name="Cox M.P."/>
            <person name="Datema E."/>
            <person name="de Vries R.P."/>
            <person name="Dhillon B."/>
            <person name="Ganley A.R."/>
            <person name="Griffiths S.A."/>
            <person name="Guo Y."/>
            <person name="Hamelin R.C."/>
            <person name="Henrissat B."/>
            <person name="Kabir M.S."/>
            <person name="Jashni M.K."/>
            <person name="Kema G."/>
            <person name="Klaubauf S."/>
            <person name="Lapidus A."/>
            <person name="Levasseur A."/>
            <person name="Lindquist E."/>
            <person name="Mehrabi R."/>
            <person name="Ohm R.A."/>
            <person name="Owen T.J."/>
            <person name="Salamov A."/>
            <person name="Schwelm A."/>
            <person name="Schijlen E."/>
            <person name="Sun H."/>
            <person name="van den Burg H.A."/>
            <person name="van Ham R.C.H.J."/>
            <person name="Zhang S."/>
            <person name="Goodwin S.B."/>
            <person name="Grigoriev I.V."/>
            <person name="Collemare J."/>
            <person name="Bradshaw R.E."/>
        </authorList>
    </citation>
    <scope>NUCLEOTIDE SEQUENCE [LARGE SCALE GENOMIC DNA]</scope>
    <source>
        <strain evidence="4">NZE10 / CBS 128990</strain>
    </source>
</reference>
<dbReference type="OrthoDB" id="2098326at2759"/>
<dbReference type="InterPro" id="IPR036282">
    <property type="entry name" value="Glutathione-S-Trfase_C_sf"/>
</dbReference>
<dbReference type="PANTHER" id="PTHR44051">
    <property type="entry name" value="GLUTATHIONE S-TRANSFERASE-RELATED"/>
    <property type="match status" value="1"/>
</dbReference>
<dbReference type="eggNOG" id="KOG0867">
    <property type="taxonomic scope" value="Eukaryota"/>
</dbReference>
<dbReference type="AlphaFoldDB" id="N1Q009"/>
<dbReference type="Proteomes" id="UP000016933">
    <property type="component" value="Unassembled WGS sequence"/>
</dbReference>
<dbReference type="CDD" id="cd03189">
    <property type="entry name" value="GST_C_GTT1_like"/>
    <property type="match status" value="1"/>
</dbReference>
<dbReference type="Gene3D" id="1.20.1050.10">
    <property type="match status" value="1"/>
</dbReference>
<dbReference type="SUPFAM" id="SSF47616">
    <property type="entry name" value="GST C-terminal domain-like"/>
    <property type="match status" value="1"/>
</dbReference>
<dbReference type="Pfam" id="PF13409">
    <property type="entry name" value="GST_N_2"/>
    <property type="match status" value="1"/>
</dbReference>
<dbReference type="SUPFAM" id="SSF52833">
    <property type="entry name" value="Thioredoxin-like"/>
    <property type="match status" value="1"/>
</dbReference>
<dbReference type="STRING" id="675120.N1Q009"/>
<dbReference type="InterPro" id="IPR036249">
    <property type="entry name" value="Thioredoxin-like_sf"/>
</dbReference>
<evidence type="ECO:0000256" key="1">
    <source>
        <dbReference type="ARBA" id="ARBA00007409"/>
    </source>
</evidence>